<evidence type="ECO:0000256" key="1">
    <source>
        <dbReference type="SAM" id="Phobius"/>
    </source>
</evidence>
<keyword evidence="1" id="KW-0472">Membrane</keyword>
<protein>
    <submittedName>
        <fullName evidence="2">Uncharacterized protein</fullName>
    </submittedName>
</protein>
<dbReference type="Gene3D" id="3.30.470.20">
    <property type="entry name" value="ATP-grasp fold, B domain"/>
    <property type="match status" value="1"/>
</dbReference>
<keyword evidence="1" id="KW-1133">Transmembrane helix</keyword>
<dbReference type="PANTHER" id="PTHR47113">
    <property type="entry name" value="LD09343P"/>
    <property type="match status" value="1"/>
</dbReference>
<name>A0A8S3ZNK8_9EUPU</name>
<comment type="caution">
    <text evidence="2">The sequence shown here is derived from an EMBL/GenBank/DDBJ whole genome shotgun (WGS) entry which is preliminary data.</text>
</comment>
<dbReference type="EMBL" id="CAJHNH020003290">
    <property type="protein sequence ID" value="CAG5128946.1"/>
    <property type="molecule type" value="Genomic_DNA"/>
</dbReference>
<dbReference type="PROSITE" id="PS51221">
    <property type="entry name" value="TTL"/>
    <property type="match status" value="1"/>
</dbReference>
<dbReference type="InterPro" id="IPR004344">
    <property type="entry name" value="TTL/TTLL_fam"/>
</dbReference>
<feature type="transmembrane region" description="Helical" evidence="1">
    <location>
        <begin position="20"/>
        <end position="38"/>
    </location>
</feature>
<dbReference type="Proteomes" id="UP000678393">
    <property type="component" value="Unassembled WGS sequence"/>
</dbReference>
<accession>A0A8S3ZNK8</accession>
<keyword evidence="3" id="KW-1185">Reference proteome</keyword>
<evidence type="ECO:0000313" key="3">
    <source>
        <dbReference type="Proteomes" id="UP000678393"/>
    </source>
</evidence>
<dbReference type="PANTHER" id="PTHR47113:SF1">
    <property type="entry name" value="LD09343P"/>
    <property type="match status" value="1"/>
</dbReference>
<gene>
    <name evidence="2" type="ORF">CUNI_LOCUS14504</name>
</gene>
<keyword evidence="1" id="KW-0812">Transmembrane</keyword>
<sequence length="523" mass="60488">MCRKSSYRICQHRRHKCVSCITVTVIVLGLILAVLNLYQLQCMKAENKLHELKKLSGKEAAANTHLVTKRPVVWIHGTIRSKNNGRTGYLKHVFLVFEKFGFSFGEKSSDWIVAWFHDFPFTNYAEVMKNLKPYQKVNHLPGSGYLTNKVNLAQTNLNFIPRAFEIPAKKKQFVEYASKHRNTTWVQKSNQHRGILLKSIDNIDLSVQGTFVQEYIAKPFLIDGRKFDIGVYTVITSVDPLTVYYIDGDALFRFCPEEYYPFHASNTNKYVVGDDYLPLWQVPSLKDLYEEKGFSFKNTFNEYLSSIGKDHTSVWDKMKSAIRDIILKKEIYLIASLRKYSSKWNFFELVRFDFVIDENLNVFLIECNMSPNLSSDHFSKNAVLYEHVLLNTLSLVGVLYQTFTSNKTTVAYEENMLVSPQDITVFPDYCKGNFCSENCQTLICQLCEPCLQADLLVDLKRTFLEHVQRGSSRRIVPPSVSQKDALEWSPGIDLPVSKYLNTKNRLIYLWFVGKCRQDAGWCH</sequence>
<evidence type="ECO:0000313" key="2">
    <source>
        <dbReference type="EMBL" id="CAG5128946.1"/>
    </source>
</evidence>
<organism evidence="2 3">
    <name type="scientific">Candidula unifasciata</name>
    <dbReference type="NCBI Taxonomy" id="100452"/>
    <lineage>
        <taxon>Eukaryota</taxon>
        <taxon>Metazoa</taxon>
        <taxon>Spiralia</taxon>
        <taxon>Lophotrochozoa</taxon>
        <taxon>Mollusca</taxon>
        <taxon>Gastropoda</taxon>
        <taxon>Heterobranchia</taxon>
        <taxon>Euthyneura</taxon>
        <taxon>Panpulmonata</taxon>
        <taxon>Eupulmonata</taxon>
        <taxon>Stylommatophora</taxon>
        <taxon>Helicina</taxon>
        <taxon>Helicoidea</taxon>
        <taxon>Geomitridae</taxon>
        <taxon>Candidula</taxon>
    </lineage>
</organism>
<dbReference type="AlphaFoldDB" id="A0A8S3ZNK8"/>
<proteinExistence type="predicted"/>
<dbReference type="SUPFAM" id="SSF56059">
    <property type="entry name" value="Glutathione synthetase ATP-binding domain-like"/>
    <property type="match status" value="1"/>
</dbReference>
<dbReference type="OrthoDB" id="202825at2759"/>
<dbReference type="InterPro" id="IPR053317">
    <property type="entry name" value="Tubulin_polyglutamylase"/>
</dbReference>
<dbReference type="Pfam" id="PF03133">
    <property type="entry name" value="TTL"/>
    <property type="match status" value="1"/>
</dbReference>
<reference evidence="2" key="1">
    <citation type="submission" date="2021-04" db="EMBL/GenBank/DDBJ databases">
        <authorList>
            <consortium name="Molecular Ecology Group"/>
        </authorList>
    </citation>
    <scope>NUCLEOTIDE SEQUENCE</scope>
</reference>